<dbReference type="Proteomes" id="UP000215771">
    <property type="component" value="Unassembled WGS sequence"/>
</dbReference>
<feature type="compositionally biased region" description="Low complexity" evidence="1">
    <location>
        <begin position="111"/>
        <end position="128"/>
    </location>
</feature>
<dbReference type="EMBL" id="NQMQ01000013">
    <property type="protein sequence ID" value="PAJ69696.1"/>
    <property type="molecule type" value="Genomic_DNA"/>
</dbReference>
<feature type="compositionally biased region" description="Polar residues" evidence="1">
    <location>
        <begin position="94"/>
        <end position="103"/>
    </location>
</feature>
<proteinExistence type="predicted"/>
<comment type="caution">
    <text evidence="2">The sequence shown here is derived from an EMBL/GenBank/DDBJ whole genome shotgun (WGS) entry which is preliminary data.</text>
</comment>
<feature type="region of interest" description="Disordered" evidence="1">
    <location>
        <begin position="84"/>
        <end position="128"/>
    </location>
</feature>
<name>A0A269PDA8_9CORY</name>
<reference evidence="2 3" key="1">
    <citation type="submission" date="2017-08" db="EMBL/GenBank/DDBJ databases">
        <authorList>
            <person name="de Groot N.N."/>
        </authorList>
    </citation>
    <scope>NUCLEOTIDE SEQUENCE [LARGE SCALE GENOMIC DNA]</scope>
    <source>
        <strain evidence="2 3">NBT06-6</strain>
    </source>
</reference>
<evidence type="ECO:0000313" key="3">
    <source>
        <dbReference type="Proteomes" id="UP000215771"/>
    </source>
</evidence>
<gene>
    <name evidence="2" type="ORF">CIG21_07230</name>
</gene>
<dbReference type="AlphaFoldDB" id="A0A269PDA8"/>
<protein>
    <submittedName>
        <fullName evidence="2">Uncharacterized protein</fullName>
    </submittedName>
</protein>
<organism evidence="2 3">
    <name type="scientific">Corynebacterium hadale</name>
    <dbReference type="NCBI Taxonomy" id="2026255"/>
    <lineage>
        <taxon>Bacteria</taxon>
        <taxon>Bacillati</taxon>
        <taxon>Actinomycetota</taxon>
        <taxon>Actinomycetes</taxon>
        <taxon>Mycobacteriales</taxon>
        <taxon>Corynebacteriaceae</taxon>
        <taxon>Corynebacterium</taxon>
    </lineage>
</organism>
<dbReference type="RefSeq" id="WP_095277489.1">
    <property type="nucleotide sequence ID" value="NZ_CP047655.1"/>
</dbReference>
<evidence type="ECO:0000313" key="2">
    <source>
        <dbReference type="EMBL" id="PAJ69696.1"/>
    </source>
</evidence>
<accession>A0A269PDA8</accession>
<evidence type="ECO:0000256" key="1">
    <source>
        <dbReference type="SAM" id="MobiDB-lite"/>
    </source>
</evidence>
<sequence length="128" mass="13015">MQIPGLSGFIAQANAQIQAANTQIPQQAGLFNPQLAAQVDAVNQQLGKFCADLATVAGGPALIDTGILAGTLIYDNCLPDGGSSVEDLELKGSSGKTYAGSSNKEQDKAGSSKGDSSSKQQEGSSEKK</sequence>